<dbReference type="VEuPathDB" id="FungiDB:GMDG_05445"/>
<dbReference type="InParanoid" id="L8FPA6"/>
<dbReference type="EMBL" id="GL573283">
    <property type="protein sequence ID" value="ELR02384.1"/>
    <property type="molecule type" value="Genomic_DNA"/>
</dbReference>
<sequence length="104" mass="11249">MDTLCAVRVAVYISLSHPSRQLQDTIHCVFPPEDTSEAAGAQQAHGANIVSLSADLLICARTYRVFSPPLPQRNNPSPTSPLPPHHTTSPSYSTTSPANLRRCL</sequence>
<feature type="compositionally biased region" description="Low complexity" evidence="1">
    <location>
        <begin position="85"/>
        <end position="97"/>
    </location>
</feature>
<accession>L8FPA6</accession>
<name>L8FPA6_PSED2</name>
<evidence type="ECO:0000313" key="2">
    <source>
        <dbReference type="EMBL" id="ELR02384.1"/>
    </source>
</evidence>
<dbReference type="Proteomes" id="UP000011064">
    <property type="component" value="Unassembled WGS sequence"/>
</dbReference>
<gene>
    <name evidence="2" type="ORF">GMDG_05445</name>
</gene>
<evidence type="ECO:0000313" key="3">
    <source>
        <dbReference type="Proteomes" id="UP000011064"/>
    </source>
</evidence>
<dbReference type="AlphaFoldDB" id="L8FPA6"/>
<reference evidence="3" key="1">
    <citation type="submission" date="2010-09" db="EMBL/GenBank/DDBJ databases">
        <title>The genome sequence of Geomyces destructans 20631-21.</title>
        <authorList>
            <consortium name="The Broad Institute Genome Sequencing Platform"/>
            <person name="Cuomo C.A."/>
            <person name="Blehert D.S."/>
            <person name="Lorch J.M."/>
            <person name="Young S.K."/>
            <person name="Zeng Q."/>
            <person name="Gargeya S."/>
            <person name="Fitzgerald M."/>
            <person name="Haas B."/>
            <person name="Abouelleil A."/>
            <person name="Alvarado L."/>
            <person name="Arachchi H.M."/>
            <person name="Berlin A."/>
            <person name="Brown A."/>
            <person name="Chapman S.B."/>
            <person name="Chen Z."/>
            <person name="Dunbar C."/>
            <person name="Freedman E."/>
            <person name="Gearin G."/>
            <person name="Gellesch M."/>
            <person name="Goldberg J."/>
            <person name="Griggs A."/>
            <person name="Gujja S."/>
            <person name="Heiman D."/>
            <person name="Howarth C."/>
            <person name="Larson L."/>
            <person name="Lui A."/>
            <person name="MacDonald P.J.P."/>
            <person name="Montmayeur A."/>
            <person name="Murphy C."/>
            <person name="Neiman D."/>
            <person name="Pearson M."/>
            <person name="Priest M."/>
            <person name="Roberts A."/>
            <person name="Saif S."/>
            <person name="Shea T."/>
            <person name="Shenoy N."/>
            <person name="Sisk P."/>
            <person name="Stolte C."/>
            <person name="Sykes S."/>
            <person name="Wortman J."/>
            <person name="Nusbaum C."/>
            <person name="Birren B."/>
        </authorList>
    </citation>
    <scope>NUCLEOTIDE SEQUENCE [LARGE SCALE GENOMIC DNA]</scope>
    <source>
        <strain evidence="3">ATCC MYA-4855 / 20631-21</strain>
    </source>
</reference>
<organism evidence="2 3">
    <name type="scientific">Pseudogymnoascus destructans (strain ATCC MYA-4855 / 20631-21)</name>
    <name type="common">Bat white-nose syndrome fungus</name>
    <name type="synonym">Geomyces destructans</name>
    <dbReference type="NCBI Taxonomy" id="658429"/>
    <lineage>
        <taxon>Eukaryota</taxon>
        <taxon>Fungi</taxon>
        <taxon>Dikarya</taxon>
        <taxon>Ascomycota</taxon>
        <taxon>Pezizomycotina</taxon>
        <taxon>Leotiomycetes</taxon>
        <taxon>Thelebolales</taxon>
        <taxon>Thelebolaceae</taxon>
        <taxon>Pseudogymnoascus</taxon>
    </lineage>
</organism>
<dbReference type="HOGENOM" id="CLU_2251211_0_0_1"/>
<protein>
    <submittedName>
        <fullName evidence="2">Uncharacterized protein</fullName>
    </submittedName>
</protein>
<feature type="region of interest" description="Disordered" evidence="1">
    <location>
        <begin position="68"/>
        <end position="104"/>
    </location>
</feature>
<keyword evidence="3" id="KW-1185">Reference proteome</keyword>
<proteinExistence type="predicted"/>
<evidence type="ECO:0000256" key="1">
    <source>
        <dbReference type="SAM" id="MobiDB-lite"/>
    </source>
</evidence>